<organism evidence="1 2">
    <name type="scientific">Mesohalobacter halotolerans</name>
    <dbReference type="NCBI Taxonomy" id="1883405"/>
    <lineage>
        <taxon>Bacteria</taxon>
        <taxon>Pseudomonadati</taxon>
        <taxon>Bacteroidota</taxon>
        <taxon>Flavobacteriia</taxon>
        <taxon>Flavobacteriales</taxon>
        <taxon>Flavobacteriaceae</taxon>
        <taxon>Mesohalobacter</taxon>
    </lineage>
</organism>
<gene>
    <name evidence="1" type="ORF">FCN74_11365</name>
</gene>
<dbReference type="Proteomes" id="UP000306552">
    <property type="component" value="Unassembled WGS sequence"/>
</dbReference>
<dbReference type="EMBL" id="SWMU01000005">
    <property type="protein sequence ID" value="TKS55543.1"/>
    <property type="molecule type" value="Genomic_DNA"/>
</dbReference>
<proteinExistence type="predicted"/>
<name>A0A4U5TNU2_9FLAO</name>
<comment type="caution">
    <text evidence="1">The sequence shown here is derived from an EMBL/GenBank/DDBJ whole genome shotgun (WGS) entry which is preliminary data.</text>
</comment>
<sequence>MVLVSCGSFYNSNNIETRDGNLGCPEGYECYAKIIQDKSIQIDQSNENMQLVDDETQNVINYVYKHIGDKNTIDDDFEENVYFQIPVDQKEIIQLDEELVDNKMLFQKSCQNCTIKDLEVLKKG</sequence>
<dbReference type="RefSeq" id="WP_138932728.1">
    <property type="nucleotide sequence ID" value="NZ_SWMU01000005.1"/>
</dbReference>
<protein>
    <submittedName>
        <fullName evidence="1">Uncharacterized protein</fullName>
    </submittedName>
</protein>
<evidence type="ECO:0000313" key="2">
    <source>
        <dbReference type="Proteomes" id="UP000306552"/>
    </source>
</evidence>
<accession>A0A4U5TNU2</accession>
<keyword evidence="2" id="KW-1185">Reference proteome</keyword>
<evidence type="ECO:0000313" key="1">
    <source>
        <dbReference type="EMBL" id="TKS55543.1"/>
    </source>
</evidence>
<dbReference type="AlphaFoldDB" id="A0A4U5TNU2"/>
<reference evidence="1 2" key="1">
    <citation type="submission" date="2019-04" db="EMBL/GenBank/DDBJ databases">
        <title>Psychroflexus halotolerans sp. nov., isolated from a marine solar saltern.</title>
        <authorList>
            <person name="Feng X."/>
        </authorList>
    </citation>
    <scope>NUCLEOTIDE SEQUENCE [LARGE SCALE GENOMIC DNA]</scope>
    <source>
        <strain evidence="1 2">WDS2C27</strain>
    </source>
</reference>